<dbReference type="AlphaFoldDB" id="A0A7Z0VHX0"/>
<evidence type="ECO:0000256" key="6">
    <source>
        <dbReference type="ARBA" id="ARBA00023136"/>
    </source>
</evidence>
<evidence type="ECO:0000256" key="2">
    <source>
        <dbReference type="ARBA" id="ARBA00022448"/>
    </source>
</evidence>
<evidence type="ECO:0000256" key="7">
    <source>
        <dbReference type="SAM" id="Phobius"/>
    </source>
</evidence>
<feature type="transmembrane region" description="Helical" evidence="7">
    <location>
        <begin position="7"/>
        <end position="27"/>
    </location>
</feature>
<gene>
    <name evidence="8" type="primary">nikMN</name>
    <name evidence="8" type="ORF">CODIS_39690</name>
</gene>
<dbReference type="RefSeq" id="WP_069128305.1">
    <property type="nucleotide sequence ID" value="NZ_MARB01000035.1"/>
</dbReference>
<accession>A0A7Z0VHX0</accession>
<keyword evidence="5 7" id="KW-1133">Transmembrane helix</keyword>
<comment type="subcellular location">
    <subcellularLocation>
        <location evidence="1">Cell membrane</location>
        <topology evidence="1">Multi-pass membrane protein</topology>
    </subcellularLocation>
</comment>
<keyword evidence="9" id="KW-1185">Reference proteome</keyword>
<dbReference type="Gene3D" id="1.10.1760.20">
    <property type="match status" value="1"/>
</dbReference>
<feature type="transmembrane region" description="Helical" evidence="7">
    <location>
        <begin position="67"/>
        <end position="90"/>
    </location>
</feature>
<keyword evidence="2" id="KW-0813">Transport</keyword>
<comment type="caution">
    <text evidence="8">The sequence shown here is derived from an EMBL/GenBank/DDBJ whole genome shotgun (WGS) entry which is preliminary data.</text>
</comment>
<feature type="transmembrane region" description="Helical" evidence="7">
    <location>
        <begin position="179"/>
        <end position="203"/>
    </location>
</feature>
<dbReference type="Pfam" id="PF01891">
    <property type="entry name" value="CbiM"/>
    <property type="match status" value="1"/>
</dbReference>
<protein>
    <submittedName>
        <fullName evidence="8">Fused nickel transport protein NikMN</fullName>
    </submittedName>
</protein>
<dbReference type="Proteomes" id="UP000094769">
    <property type="component" value="Unassembled WGS sequence"/>
</dbReference>
<dbReference type="PANTHER" id="PTHR34229:SF1">
    <property type="entry name" value="METAL TRANSPORT PROTEIN HI_1621-RELATED"/>
    <property type="match status" value="1"/>
</dbReference>
<feature type="transmembrane region" description="Helical" evidence="7">
    <location>
        <begin position="96"/>
        <end position="124"/>
    </location>
</feature>
<feature type="transmembrane region" description="Helical" evidence="7">
    <location>
        <begin position="39"/>
        <end position="60"/>
    </location>
</feature>
<keyword evidence="3" id="KW-1003">Cell membrane</keyword>
<name>A0A7Z0VHX0_9GAMM</name>
<keyword evidence="6 7" id="KW-0472">Membrane</keyword>
<dbReference type="GO" id="GO:0000041">
    <property type="term" value="P:transition metal ion transport"/>
    <property type="evidence" value="ECO:0007669"/>
    <property type="project" value="InterPro"/>
</dbReference>
<dbReference type="OrthoDB" id="9809846at2"/>
<evidence type="ECO:0000313" key="9">
    <source>
        <dbReference type="Proteomes" id="UP000094769"/>
    </source>
</evidence>
<dbReference type="PANTHER" id="PTHR34229">
    <property type="entry name" value="METAL TRANSPORT PROTEIN HI_1621-RELATED"/>
    <property type="match status" value="1"/>
</dbReference>
<sequence>MHIPDGFIAPQFYLSAYVVTGGAWLWAARGLKQRLDEEIIPRLAVITALAYVIGMVMLPLPGGSTGHLVGIAMLAMLFGVRLAFLAYSLVLLLQALLFGAGGITALPVNAFAVGLVGAAVMTLCMGLRGERNPLPFLAAGTFLAVVIPALLIALVLGIQPAIAHRDDGTPLFFPFGPEVAVPAILLPHLIIGGVEALLTLAVWRYAKTRGWLA</sequence>
<evidence type="ECO:0000256" key="3">
    <source>
        <dbReference type="ARBA" id="ARBA00022475"/>
    </source>
</evidence>
<evidence type="ECO:0000256" key="5">
    <source>
        <dbReference type="ARBA" id="ARBA00022989"/>
    </source>
</evidence>
<feature type="transmembrane region" description="Helical" evidence="7">
    <location>
        <begin position="136"/>
        <end position="159"/>
    </location>
</feature>
<dbReference type="InterPro" id="IPR002751">
    <property type="entry name" value="CbiM/NikMN"/>
</dbReference>
<evidence type="ECO:0000256" key="1">
    <source>
        <dbReference type="ARBA" id="ARBA00004651"/>
    </source>
</evidence>
<reference evidence="8 9" key="1">
    <citation type="submission" date="2016-06" db="EMBL/GenBank/DDBJ databases">
        <title>Genome sequence of endosymbiont of Candidatus Endolucinida thiodiazotropha.</title>
        <authorList>
            <person name="Poehlein A."/>
            <person name="Koenig S."/>
            <person name="Heiden S.E."/>
            <person name="Thuermer A."/>
            <person name="Voget S."/>
            <person name="Daniel R."/>
            <person name="Markert S."/>
            <person name="Gros O."/>
            <person name="Schweder T."/>
        </authorList>
    </citation>
    <scope>NUCLEOTIDE SEQUENCE [LARGE SCALE GENOMIC DNA]</scope>
    <source>
        <strain evidence="8 9">COS</strain>
    </source>
</reference>
<evidence type="ECO:0000313" key="8">
    <source>
        <dbReference type="EMBL" id="ODJ85790.1"/>
    </source>
</evidence>
<evidence type="ECO:0000256" key="4">
    <source>
        <dbReference type="ARBA" id="ARBA00022692"/>
    </source>
</evidence>
<dbReference type="GO" id="GO:0005886">
    <property type="term" value="C:plasma membrane"/>
    <property type="evidence" value="ECO:0007669"/>
    <property type="project" value="UniProtKB-SubCell"/>
</dbReference>
<organism evidence="8 9">
    <name type="scientific">Candidatus Thiodiazotropha endolucinida</name>
    <dbReference type="NCBI Taxonomy" id="1655433"/>
    <lineage>
        <taxon>Bacteria</taxon>
        <taxon>Pseudomonadati</taxon>
        <taxon>Pseudomonadota</taxon>
        <taxon>Gammaproteobacteria</taxon>
        <taxon>Chromatiales</taxon>
        <taxon>Sedimenticolaceae</taxon>
        <taxon>Candidatus Thiodiazotropha</taxon>
    </lineage>
</organism>
<proteinExistence type="predicted"/>
<dbReference type="EMBL" id="MARB01000035">
    <property type="protein sequence ID" value="ODJ85790.1"/>
    <property type="molecule type" value="Genomic_DNA"/>
</dbReference>
<keyword evidence="4 7" id="KW-0812">Transmembrane</keyword>